<protein>
    <submittedName>
        <fullName evidence="3">GDP-mannose 4,6-dehydratase</fullName>
        <ecNumber evidence="3">4.2.1.47</ecNumber>
    </submittedName>
</protein>
<dbReference type="Gene3D" id="3.40.50.720">
    <property type="entry name" value="NAD(P)-binding Rossmann-like Domain"/>
    <property type="match status" value="1"/>
</dbReference>
<gene>
    <name evidence="3" type="ORF">P4S50_03330</name>
</gene>
<evidence type="ECO:0000256" key="1">
    <source>
        <dbReference type="ARBA" id="ARBA00007637"/>
    </source>
</evidence>
<proteinExistence type="inferred from homology"/>
<feature type="domain" description="NAD-dependent epimerase/dehydratase" evidence="2">
    <location>
        <begin position="3"/>
        <end position="234"/>
    </location>
</feature>
<dbReference type="InterPro" id="IPR001509">
    <property type="entry name" value="Epimerase_deHydtase"/>
</dbReference>
<evidence type="ECO:0000313" key="4">
    <source>
        <dbReference type="Proteomes" id="UP001222800"/>
    </source>
</evidence>
<keyword evidence="4" id="KW-1185">Reference proteome</keyword>
<sequence length="304" mass="34918">MKILVTGGAGFIGSNLVDELINLHYEVVVMDDLTTGKVENLNSKAKFYKMDICDEDVLKIFENEKFDIVYHMAAQINVQKSIKDPIYDANVNVIGTINILEACRKNNVKKIIYSSTAAVYGNPDYLGIDEKHHKQPISFYGLSKLSPEYYISIYSKLYNLDYTILRYSNVYGIRDDKNGEGGVISIFLDRIINGKSIKIFGDGSATRDYIYVEDVVDANINSMKYGNREIFNIGTGKHTSVLELFKIIRNIENKDINVVFEDERPEDIKHSYFEINKSLSMLNWNPKFSLEQGLRKTVEYYRRN</sequence>
<dbReference type="GO" id="GO:0008446">
    <property type="term" value="F:GDP-mannose 4,6-dehydratase activity"/>
    <property type="evidence" value="ECO:0007669"/>
    <property type="project" value="UniProtKB-EC"/>
</dbReference>
<dbReference type="EMBL" id="CP120733">
    <property type="protein sequence ID" value="WFD11121.1"/>
    <property type="molecule type" value="Genomic_DNA"/>
</dbReference>
<comment type="similarity">
    <text evidence="1">Belongs to the NAD(P)-dependent epimerase/dehydratase family.</text>
</comment>
<dbReference type="SUPFAM" id="SSF51735">
    <property type="entry name" value="NAD(P)-binding Rossmann-fold domains"/>
    <property type="match status" value="1"/>
</dbReference>
<dbReference type="EC" id="4.2.1.47" evidence="3"/>
<evidence type="ECO:0000313" key="3">
    <source>
        <dbReference type="EMBL" id="WFD11121.1"/>
    </source>
</evidence>
<dbReference type="InterPro" id="IPR036291">
    <property type="entry name" value="NAD(P)-bd_dom_sf"/>
</dbReference>
<dbReference type="PANTHER" id="PTHR43000">
    <property type="entry name" value="DTDP-D-GLUCOSE 4,6-DEHYDRATASE-RELATED"/>
    <property type="match status" value="1"/>
</dbReference>
<name>A0ABY8EDV7_9FIRM</name>
<reference evidence="3 4" key="1">
    <citation type="submission" date="2023-03" db="EMBL/GenBank/DDBJ databases">
        <title>Complete genome sequence of Tepidibacter sp. SWIR-1, isolated from a deep-sea hydrothermal vent.</title>
        <authorList>
            <person name="Li X."/>
        </authorList>
    </citation>
    <scope>NUCLEOTIDE SEQUENCE [LARGE SCALE GENOMIC DNA]</scope>
    <source>
        <strain evidence="3 4">SWIR-1</strain>
    </source>
</reference>
<dbReference type="Pfam" id="PF01370">
    <property type="entry name" value="Epimerase"/>
    <property type="match status" value="1"/>
</dbReference>
<evidence type="ECO:0000259" key="2">
    <source>
        <dbReference type="Pfam" id="PF01370"/>
    </source>
</evidence>
<dbReference type="Proteomes" id="UP001222800">
    <property type="component" value="Chromosome"/>
</dbReference>
<organism evidence="3 4">
    <name type="scientific">Tepidibacter hydrothermalis</name>
    <dbReference type="NCBI Taxonomy" id="3036126"/>
    <lineage>
        <taxon>Bacteria</taxon>
        <taxon>Bacillati</taxon>
        <taxon>Bacillota</taxon>
        <taxon>Clostridia</taxon>
        <taxon>Peptostreptococcales</taxon>
        <taxon>Peptostreptococcaceae</taxon>
        <taxon>Tepidibacter</taxon>
    </lineage>
</organism>
<accession>A0ABY8EDV7</accession>
<dbReference type="RefSeq" id="WP_277733093.1">
    <property type="nucleotide sequence ID" value="NZ_CP120733.1"/>
</dbReference>
<keyword evidence="3" id="KW-0456">Lyase</keyword>